<feature type="transmembrane region" description="Helical" evidence="2">
    <location>
        <begin position="274"/>
        <end position="294"/>
    </location>
</feature>
<keyword evidence="2" id="KW-0812">Transmembrane</keyword>
<dbReference type="Proteomes" id="UP000736335">
    <property type="component" value="Unassembled WGS sequence"/>
</dbReference>
<feature type="transmembrane region" description="Helical" evidence="2">
    <location>
        <begin position="227"/>
        <end position="245"/>
    </location>
</feature>
<dbReference type="SUPFAM" id="SSF54236">
    <property type="entry name" value="Ubiquitin-like"/>
    <property type="match status" value="1"/>
</dbReference>
<protein>
    <submittedName>
        <fullName evidence="4">DUF2407 C-terminal domain-containing protein</fullName>
    </submittedName>
</protein>
<dbReference type="OrthoDB" id="2556122at2759"/>
<dbReference type="InterPro" id="IPR000626">
    <property type="entry name" value="Ubiquitin-like_dom"/>
</dbReference>
<evidence type="ECO:0000313" key="5">
    <source>
        <dbReference type="Proteomes" id="UP000736335"/>
    </source>
</evidence>
<feature type="compositionally biased region" description="Polar residues" evidence="1">
    <location>
        <begin position="23"/>
        <end position="33"/>
    </location>
</feature>
<dbReference type="AlphaFoldDB" id="A0A9P6L5K6"/>
<evidence type="ECO:0000259" key="3">
    <source>
        <dbReference type="PROSITE" id="PS50053"/>
    </source>
</evidence>
<keyword evidence="5" id="KW-1185">Reference proteome</keyword>
<dbReference type="InterPro" id="IPR019413">
    <property type="entry name" value="Dsc3_ub-like_dom"/>
</dbReference>
<dbReference type="GO" id="GO:0005783">
    <property type="term" value="C:endoplasmic reticulum"/>
    <property type="evidence" value="ECO:0007669"/>
    <property type="project" value="TreeGrafter"/>
</dbReference>
<dbReference type="EMBL" id="WIUZ02000010">
    <property type="protein sequence ID" value="KAF9783153.1"/>
    <property type="molecule type" value="Genomic_DNA"/>
</dbReference>
<reference evidence="4" key="2">
    <citation type="submission" date="2020-11" db="EMBL/GenBank/DDBJ databases">
        <authorList>
            <consortium name="DOE Joint Genome Institute"/>
            <person name="Kuo A."/>
            <person name="Miyauchi S."/>
            <person name="Kiss E."/>
            <person name="Drula E."/>
            <person name="Kohler A."/>
            <person name="Sanchez-Garcia M."/>
            <person name="Andreopoulos B."/>
            <person name="Barry K.W."/>
            <person name="Bonito G."/>
            <person name="Buee M."/>
            <person name="Carver A."/>
            <person name="Chen C."/>
            <person name="Cichocki N."/>
            <person name="Clum A."/>
            <person name="Culley D."/>
            <person name="Crous P.W."/>
            <person name="Fauchery L."/>
            <person name="Girlanda M."/>
            <person name="Hayes R."/>
            <person name="Keri Z."/>
            <person name="Labutti K."/>
            <person name="Lipzen A."/>
            <person name="Lombard V."/>
            <person name="Magnuson J."/>
            <person name="Maillard F."/>
            <person name="Morin E."/>
            <person name="Murat C."/>
            <person name="Nolan M."/>
            <person name="Ohm R."/>
            <person name="Pangilinan J."/>
            <person name="Pereira M."/>
            <person name="Perotto S."/>
            <person name="Peter M."/>
            <person name="Riley R."/>
            <person name="Sitrit Y."/>
            <person name="Stielow B."/>
            <person name="Szollosi G."/>
            <person name="Zifcakova L."/>
            <person name="Stursova M."/>
            <person name="Spatafora J.W."/>
            <person name="Tedersoo L."/>
            <person name="Vaario L.-M."/>
            <person name="Yamada A."/>
            <person name="Yan M."/>
            <person name="Wang P."/>
            <person name="Xu J."/>
            <person name="Bruns T."/>
            <person name="Baldrian P."/>
            <person name="Vilgalys R."/>
            <person name="Henrissat B."/>
            <person name="Grigoriev I.V."/>
            <person name="Hibbett D."/>
            <person name="Nagy L.G."/>
            <person name="Martin F.M."/>
        </authorList>
    </citation>
    <scope>NUCLEOTIDE SEQUENCE</scope>
    <source>
        <strain evidence="4">UH-Tt-Lm1</strain>
    </source>
</reference>
<feature type="compositionally biased region" description="Basic and acidic residues" evidence="1">
    <location>
        <begin position="7"/>
        <end position="21"/>
    </location>
</feature>
<dbReference type="PANTHER" id="PTHR28049">
    <property type="entry name" value="TRANSMEMBRANE PROTEIN YOR223W"/>
    <property type="match status" value="1"/>
</dbReference>
<dbReference type="GO" id="GO:0044695">
    <property type="term" value="C:Dsc E3 ubiquitin ligase complex"/>
    <property type="evidence" value="ECO:0007669"/>
    <property type="project" value="InterPro"/>
</dbReference>
<dbReference type="PROSITE" id="PS50053">
    <property type="entry name" value="UBIQUITIN_2"/>
    <property type="match status" value="1"/>
</dbReference>
<accession>A0A9P6L5K6</accession>
<gene>
    <name evidence="4" type="ORF">BJ322DRAFT_138501</name>
</gene>
<proteinExistence type="predicted"/>
<feature type="domain" description="Ubiquitin-like" evidence="3">
    <location>
        <begin position="33"/>
        <end position="90"/>
    </location>
</feature>
<dbReference type="Pfam" id="PF10302">
    <property type="entry name" value="Dsc3_N"/>
    <property type="match status" value="1"/>
</dbReference>
<evidence type="ECO:0000313" key="4">
    <source>
        <dbReference type="EMBL" id="KAF9783153.1"/>
    </source>
</evidence>
<dbReference type="PANTHER" id="PTHR28049:SF1">
    <property type="entry name" value="DSC E3 UBIQUITIN LIGASE COMPLEX SUBUNIT 3"/>
    <property type="match status" value="1"/>
</dbReference>
<reference evidence="4" key="1">
    <citation type="journal article" date="2020" name="Nat. Commun.">
        <title>Large-scale genome sequencing of mycorrhizal fungi provides insights into the early evolution of symbiotic traits.</title>
        <authorList>
            <person name="Miyauchi S."/>
            <person name="Kiss E."/>
            <person name="Kuo A."/>
            <person name="Drula E."/>
            <person name="Kohler A."/>
            <person name="Sanchez-Garcia M."/>
            <person name="Morin E."/>
            <person name="Andreopoulos B."/>
            <person name="Barry K.W."/>
            <person name="Bonito G."/>
            <person name="Buee M."/>
            <person name="Carver A."/>
            <person name="Chen C."/>
            <person name="Cichocki N."/>
            <person name="Clum A."/>
            <person name="Culley D."/>
            <person name="Crous P.W."/>
            <person name="Fauchery L."/>
            <person name="Girlanda M."/>
            <person name="Hayes R.D."/>
            <person name="Keri Z."/>
            <person name="LaButti K."/>
            <person name="Lipzen A."/>
            <person name="Lombard V."/>
            <person name="Magnuson J."/>
            <person name="Maillard F."/>
            <person name="Murat C."/>
            <person name="Nolan M."/>
            <person name="Ohm R.A."/>
            <person name="Pangilinan J."/>
            <person name="Pereira M.F."/>
            <person name="Perotto S."/>
            <person name="Peter M."/>
            <person name="Pfister S."/>
            <person name="Riley R."/>
            <person name="Sitrit Y."/>
            <person name="Stielow J.B."/>
            <person name="Szollosi G."/>
            <person name="Zifcakova L."/>
            <person name="Stursova M."/>
            <person name="Spatafora J.W."/>
            <person name="Tedersoo L."/>
            <person name="Vaario L.M."/>
            <person name="Yamada A."/>
            <person name="Yan M."/>
            <person name="Wang P."/>
            <person name="Xu J."/>
            <person name="Bruns T."/>
            <person name="Baldrian P."/>
            <person name="Vilgalys R."/>
            <person name="Dunand C."/>
            <person name="Henrissat B."/>
            <person name="Grigoriev I.V."/>
            <person name="Hibbett D."/>
            <person name="Nagy L.G."/>
            <person name="Martin F.M."/>
        </authorList>
    </citation>
    <scope>NUCLEOTIDE SEQUENCE</scope>
    <source>
        <strain evidence="4">UH-Tt-Lm1</strain>
    </source>
</reference>
<dbReference type="Pfam" id="PF13373">
    <property type="entry name" value="Dsc3_C"/>
    <property type="match status" value="1"/>
</dbReference>
<comment type="caution">
    <text evidence="4">The sequence shown here is derived from an EMBL/GenBank/DDBJ whole genome shotgun (WGS) entry which is preliminary data.</text>
</comment>
<keyword evidence="2" id="KW-1133">Transmembrane helix</keyword>
<dbReference type="Gene3D" id="3.10.20.90">
    <property type="entry name" value="Phosphatidylinositol 3-kinase Catalytic Subunit, Chain A, domain 1"/>
    <property type="match status" value="1"/>
</dbReference>
<dbReference type="InterPro" id="IPR025390">
    <property type="entry name" value="Dsc3_C"/>
</dbReference>
<feature type="region of interest" description="Disordered" evidence="1">
    <location>
        <begin position="1"/>
        <end position="33"/>
    </location>
</feature>
<sequence length="296" mass="33110">MTTPLSEKAKGKQRALDHAEVEQGSSSTDPVSRNLTIRFTEGGSDMIVQVGERDTVGDVKQKIKDARPELQRRRLRIIHSGRLLTDGTFIYSWLTSLEDKQRKAVKEVTAEEDVPSVGQALTWLHCSVGPELTQEEEEENLAQATQIKPLRGFDRLTTAGFSEEDIANIRQQFHAQSAGDYLDRDFENEEDYEEHARAMEEQWIDSLDNAATASLSQVASGSSTSTLLQGIVTGVFFNILSFFFFREPKPPVFWEDGSEFEAYGSVVFSKRMQMGIVIGFVVNVALGTWIYTLADG</sequence>
<organism evidence="4 5">
    <name type="scientific">Thelephora terrestris</name>
    <dbReference type="NCBI Taxonomy" id="56493"/>
    <lineage>
        <taxon>Eukaryota</taxon>
        <taxon>Fungi</taxon>
        <taxon>Dikarya</taxon>
        <taxon>Basidiomycota</taxon>
        <taxon>Agaricomycotina</taxon>
        <taxon>Agaricomycetes</taxon>
        <taxon>Thelephorales</taxon>
        <taxon>Thelephoraceae</taxon>
        <taxon>Thelephora</taxon>
    </lineage>
</organism>
<keyword evidence="2" id="KW-0472">Membrane</keyword>
<name>A0A9P6L5K6_9AGAM</name>
<evidence type="ECO:0000256" key="2">
    <source>
        <dbReference type="SAM" id="Phobius"/>
    </source>
</evidence>
<dbReference type="InterPro" id="IPR045226">
    <property type="entry name" value="Dsc3"/>
</dbReference>
<evidence type="ECO:0000256" key="1">
    <source>
        <dbReference type="SAM" id="MobiDB-lite"/>
    </source>
</evidence>
<dbReference type="InterPro" id="IPR029071">
    <property type="entry name" value="Ubiquitin-like_domsf"/>
</dbReference>